<name>A0AAV5VGN2_9BILA</name>
<keyword evidence="2" id="KW-1185">Reference proteome</keyword>
<proteinExistence type="predicted"/>
<feature type="non-terminal residue" evidence="1">
    <location>
        <position position="1"/>
    </location>
</feature>
<dbReference type="AlphaFoldDB" id="A0AAV5VGN2"/>
<accession>A0AAV5VGN2</accession>
<dbReference type="Proteomes" id="UP001432322">
    <property type="component" value="Unassembled WGS sequence"/>
</dbReference>
<protein>
    <recommendedName>
        <fullName evidence="3">G protein-coupled receptor</fullName>
    </recommendedName>
</protein>
<organism evidence="1 2">
    <name type="scientific">Pristionchus fissidentatus</name>
    <dbReference type="NCBI Taxonomy" id="1538716"/>
    <lineage>
        <taxon>Eukaryota</taxon>
        <taxon>Metazoa</taxon>
        <taxon>Ecdysozoa</taxon>
        <taxon>Nematoda</taxon>
        <taxon>Chromadorea</taxon>
        <taxon>Rhabditida</taxon>
        <taxon>Rhabditina</taxon>
        <taxon>Diplogasteromorpha</taxon>
        <taxon>Diplogasteroidea</taxon>
        <taxon>Neodiplogasteridae</taxon>
        <taxon>Pristionchus</taxon>
    </lineage>
</organism>
<gene>
    <name evidence="1" type="ORF">PFISCL1PPCAC_9179</name>
</gene>
<dbReference type="EMBL" id="BTSY01000003">
    <property type="protein sequence ID" value="GMT17882.1"/>
    <property type="molecule type" value="Genomic_DNA"/>
</dbReference>
<sequence>IIPLLYVLHSVSILSKVHIGLSHQCRRKTRDVHKGLLSACVCQLDASIGGTSPFALLFIRIIDVVRDT</sequence>
<comment type="caution">
    <text evidence="1">The sequence shown here is derived from an EMBL/GenBank/DDBJ whole genome shotgun (WGS) entry which is preliminary data.</text>
</comment>
<reference evidence="1" key="1">
    <citation type="submission" date="2023-10" db="EMBL/GenBank/DDBJ databases">
        <title>Genome assembly of Pristionchus species.</title>
        <authorList>
            <person name="Yoshida K."/>
            <person name="Sommer R.J."/>
        </authorList>
    </citation>
    <scope>NUCLEOTIDE SEQUENCE</scope>
    <source>
        <strain evidence="1">RS5133</strain>
    </source>
</reference>
<feature type="non-terminal residue" evidence="1">
    <location>
        <position position="68"/>
    </location>
</feature>
<evidence type="ECO:0008006" key="3">
    <source>
        <dbReference type="Google" id="ProtNLM"/>
    </source>
</evidence>
<evidence type="ECO:0000313" key="1">
    <source>
        <dbReference type="EMBL" id="GMT17882.1"/>
    </source>
</evidence>
<evidence type="ECO:0000313" key="2">
    <source>
        <dbReference type="Proteomes" id="UP001432322"/>
    </source>
</evidence>